<comment type="caution">
    <text evidence="1">The sequence shown here is derived from an EMBL/GenBank/DDBJ whole genome shotgun (WGS) entry which is preliminary data.</text>
</comment>
<dbReference type="EMBL" id="CM046393">
    <property type="protein sequence ID" value="KAI8551139.1"/>
    <property type="molecule type" value="Genomic_DNA"/>
</dbReference>
<name>A0ACC0NEC6_RHOML</name>
<dbReference type="Proteomes" id="UP001062846">
    <property type="component" value="Chromosome 6"/>
</dbReference>
<proteinExistence type="predicted"/>
<protein>
    <submittedName>
        <fullName evidence="1">Uncharacterized protein</fullName>
    </submittedName>
</protein>
<sequence>MATWVDCRQACLSHLPSFTPSHIIFPPMASLSLSAIFPPMAPLSLSLSLSHSKGFAFQFHDLTAAISRSPHDALDQWVWVITYCKKSSGNKRVSESEASKMGKLKRLAIKDDFDLDLSRSVLPPGETTPVVNDLTTLQLHGLKGNLIQTSTISEYDLWGEGELFKAPEPIIEEPAVGLDPMTAAISMISCGEDVITPQKIKVADSESIQIEQLKSEVFYECKKDILAKEAFELALFDIMDIKIPVGIEENLISDGKFLTEESFQKSISSECLSSMDWMHGAPMRPNFLDFPGMDLDAVYGMRKAFSEGDIKVQFSFIAVDGAGSLILSFYDRLLAVFGVPVSPGNVLETLLLCVHRMEFRGRGRARGRGVLHDESEAAKVMRSLCRIRTQGGRGRGRGKSKVSRQEEQDAIVEDIPEDEVKIFQFHTRLFEADVDVGAGARAEQKRSNMTMCLWMWVVREDISLLKSFCTHVAKAILEGEERGTLRLHQHSGLLRTWVVTEDRNLGYASRRKTKQIGGFLILLEAWINEHFPTLHPVVDLEYTEELPRARRWCLHSESGTSVQHYRRVLDDFLVDEVEF</sequence>
<evidence type="ECO:0000313" key="2">
    <source>
        <dbReference type="Proteomes" id="UP001062846"/>
    </source>
</evidence>
<gene>
    <name evidence="1" type="ORF">RHMOL_Rhmol06G0162000</name>
</gene>
<keyword evidence="2" id="KW-1185">Reference proteome</keyword>
<reference evidence="1" key="1">
    <citation type="submission" date="2022-02" db="EMBL/GenBank/DDBJ databases">
        <title>Plant Genome Project.</title>
        <authorList>
            <person name="Zhang R.-G."/>
        </authorList>
    </citation>
    <scope>NUCLEOTIDE SEQUENCE</scope>
    <source>
        <strain evidence="1">AT1</strain>
    </source>
</reference>
<evidence type="ECO:0000313" key="1">
    <source>
        <dbReference type="EMBL" id="KAI8551139.1"/>
    </source>
</evidence>
<accession>A0ACC0NEC6</accession>
<organism evidence="1 2">
    <name type="scientific">Rhododendron molle</name>
    <name type="common">Chinese azalea</name>
    <name type="synonym">Azalea mollis</name>
    <dbReference type="NCBI Taxonomy" id="49168"/>
    <lineage>
        <taxon>Eukaryota</taxon>
        <taxon>Viridiplantae</taxon>
        <taxon>Streptophyta</taxon>
        <taxon>Embryophyta</taxon>
        <taxon>Tracheophyta</taxon>
        <taxon>Spermatophyta</taxon>
        <taxon>Magnoliopsida</taxon>
        <taxon>eudicotyledons</taxon>
        <taxon>Gunneridae</taxon>
        <taxon>Pentapetalae</taxon>
        <taxon>asterids</taxon>
        <taxon>Ericales</taxon>
        <taxon>Ericaceae</taxon>
        <taxon>Ericoideae</taxon>
        <taxon>Rhodoreae</taxon>
        <taxon>Rhododendron</taxon>
    </lineage>
</organism>